<evidence type="ECO:0000256" key="6">
    <source>
        <dbReference type="ARBA" id="ARBA00023136"/>
    </source>
</evidence>
<feature type="transmembrane region" description="Helical" evidence="7">
    <location>
        <begin position="391"/>
        <end position="414"/>
    </location>
</feature>
<evidence type="ECO:0000256" key="3">
    <source>
        <dbReference type="ARBA" id="ARBA00022679"/>
    </source>
</evidence>
<dbReference type="EMBL" id="LFWZ01000041">
    <property type="protein sequence ID" value="KON30105.1"/>
    <property type="molecule type" value="Genomic_DNA"/>
</dbReference>
<keyword evidence="6 7" id="KW-0472">Membrane</keyword>
<evidence type="ECO:0000256" key="5">
    <source>
        <dbReference type="ARBA" id="ARBA00022989"/>
    </source>
</evidence>
<feature type="domain" description="Glycosyltransferase 2-like" evidence="9">
    <location>
        <begin position="242"/>
        <end position="438"/>
    </location>
</feature>
<comment type="subcellular location">
    <subcellularLocation>
        <location evidence="1">Membrane</location>
        <topology evidence="1">Multi-pass membrane protein</topology>
    </subcellularLocation>
</comment>
<dbReference type="Gene3D" id="3.90.550.10">
    <property type="entry name" value="Spore Coat Polysaccharide Biosynthesis Protein SpsA, Chain A"/>
    <property type="match status" value="1"/>
</dbReference>
<feature type="transmembrane region" description="Helical" evidence="7">
    <location>
        <begin position="426"/>
        <end position="449"/>
    </location>
</feature>
<evidence type="ECO:0000256" key="2">
    <source>
        <dbReference type="ARBA" id="ARBA00022676"/>
    </source>
</evidence>
<protein>
    <recommendedName>
        <fullName evidence="8 9">Glycosyltransferase 2-like domain-containing protein</fullName>
    </recommendedName>
</protein>
<comment type="caution">
    <text evidence="10">The sequence shown here is derived from an EMBL/GenBank/DDBJ whole genome shotgun (WGS) entry which is preliminary data.</text>
</comment>
<evidence type="ECO:0000313" key="11">
    <source>
        <dbReference type="Proteomes" id="UP000037210"/>
    </source>
</evidence>
<feature type="transmembrane region" description="Helical" evidence="7">
    <location>
        <begin position="538"/>
        <end position="562"/>
    </location>
</feature>
<dbReference type="AlphaFoldDB" id="A0A0M0BP37"/>
<keyword evidence="3" id="KW-0808">Transferase</keyword>
<dbReference type="Pfam" id="PF00535">
    <property type="entry name" value="Glycos_transf_2"/>
    <property type="match status" value="1"/>
</dbReference>
<evidence type="ECO:0000256" key="4">
    <source>
        <dbReference type="ARBA" id="ARBA00022692"/>
    </source>
</evidence>
<sequence length="773" mass="89087">MDWAVAAGQMLSYAALAFGIFFFIFASKYYMAILLALFGGARGNGNGENGGRNGHGWAWRALGLFRRGGDVPRYENNQREGIYRNGRVEDEPFVSIQLPFYNERNVARRIIQACVDIDYANYEVLVLDDSRDETVDILKEVVRRRAPPVVKVVHRRDRRGFKGGALAEAMRHMDPRTEYIVVFDADFVPPPDIIRRFLWYFGSHNGVDGGENGDGHRFADRILGYFNSRQGNGRDVDGVVDRVEEWYERRRIAAVQGYQLHHLNKRESWITRGVRAEFSGSYMVERVAEEFFGAMKMISGSVFMLRADVVRKLGWTTSITEDWDLTLRLYMDGYKVVYTPLIQAPAEIPTTVQRIARQRMRWAEGHTFAVKRHFWDVVRSPMLTLREKLEFLYFAPYYLQSFFFIAGTACWMAAELIHQHPWFWTATFGWCLLLSNLFSLPLMGLAGLFLERTALEDLTGILSFIVLSYVLTPFQAFAALKGLLEREEGTWIRTLKTGSITDKFLGVRIRRLVRWILPERRRRRRPPRRGGVERRGPASLALIFLILMSTLITWVAVAALFMPDDDEGVVTALTFEHVDAVDVNGIEVERVLTHPDHMELGEGHTDRCTTRRGRWRLAWRFYLHGPLEEDYRMEGRLRFLLYLRASEECEVDIWFKIRDVDERGVVRDAANIKFRDVELEEDGEGGPVVLESGPVRSFVFEEDHSIFVEIRLKSDSRRRTTYYFSYDSEDAWSRIEFPGIVMPESALQFVGLALAIPPAAAALRRRIGRGKAA</sequence>
<evidence type="ECO:0000256" key="7">
    <source>
        <dbReference type="SAM" id="Phobius"/>
    </source>
</evidence>
<feature type="transmembrane region" description="Helical" evidence="7">
    <location>
        <begin position="461"/>
        <end position="480"/>
    </location>
</feature>
<feature type="domain" description="Glycosyltransferase 2-like" evidence="8">
    <location>
        <begin position="95"/>
        <end position="203"/>
    </location>
</feature>
<dbReference type="GO" id="GO:0016020">
    <property type="term" value="C:membrane"/>
    <property type="evidence" value="ECO:0007669"/>
    <property type="project" value="UniProtKB-SubCell"/>
</dbReference>
<name>A0A0M0BP37_9ARCH</name>
<dbReference type="InterPro" id="IPR029044">
    <property type="entry name" value="Nucleotide-diphossugar_trans"/>
</dbReference>
<evidence type="ECO:0000259" key="8">
    <source>
        <dbReference type="Pfam" id="PF00535"/>
    </source>
</evidence>
<dbReference type="Pfam" id="PF13632">
    <property type="entry name" value="Glyco_trans_2_3"/>
    <property type="match status" value="1"/>
</dbReference>
<feature type="transmembrane region" description="Helical" evidence="7">
    <location>
        <begin position="12"/>
        <end position="38"/>
    </location>
</feature>
<dbReference type="InterPro" id="IPR001173">
    <property type="entry name" value="Glyco_trans_2-like"/>
</dbReference>
<dbReference type="GO" id="GO:0016757">
    <property type="term" value="F:glycosyltransferase activity"/>
    <property type="evidence" value="ECO:0007669"/>
    <property type="project" value="UniProtKB-KW"/>
</dbReference>
<evidence type="ECO:0000313" key="10">
    <source>
        <dbReference type="EMBL" id="KON30105.1"/>
    </source>
</evidence>
<dbReference type="SUPFAM" id="SSF53448">
    <property type="entry name" value="Nucleotide-diphospho-sugar transferases"/>
    <property type="match status" value="1"/>
</dbReference>
<reference evidence="10 11" key="1">
    <citation type="submission" date="2015-06" db="EMBL/GenBank/DDBJ databases">
        <title>New insights into the roles of widespread benthic archaea in carbon and nitrogen cycling.</title>
        <authorList>
            <person name="Lazar C.S."/>
            <person name="Baker B.J."/>
            <person name="Seitz K.W."/>
            <person name="Hyde A.S."/>
            <person name="Dick G.J."/>
            <person name="Hinrichs K.-U."/>
            <person name="Teske A.P."/>
        </authorList>
    </citation>
    <scope>NUCLEOTIDE SEQUENCE [LARGE SCALE GENOMIC DNA]</scope>
    <source>
        <strain evidence="10">DG-45</strain>
    </source>
</reference>
<keyword evidence="5 7" id="KW-1133">Transmembrane helix</keyword>
<accession>A0A0M0BP37</accession>
<dbReference type="InterPro" id="IPR050321">
    <property type="entry name" value="Glycosyltr_2/OpgH_subfam"/>
</dbReference>
<dbReference type="PANTHER" id="PTHR43867:SF2">
    <property type="entry name" value="CELLULOSE SYNTHASE CATALYTIC SUBUNIT A [UDP-FORMING]"/>
    <property type="match status" value="1"/>
</dbReference>
<keyword evidence="2" id="KW-0328">Glycosyltransferase</keyword>
<dbReference type="PANTHER" id="PTHR43867">
    <property type="entry name" value="CELLULOSE SYNTHASE CATALYTIC SUBUNIT A [UDP-FORMING]"/>
    <property type="match status" value="1"/>
</dbReference>
<evidence type="ECO:0000256" key="1">
    <source>
        <dbReference type="ARBA" id="ARBA00004141"/>
    </source>
</evidence>
<proteinExistence type="predicted"/>
<gene>
    <name evidence="10" type="ORF">AC482_04685</name>
</gene>
<dbReference type="Proteomes" id="UP000037210">
    <property type="component" value="Unassembled WGS sequence"/>
</dbReference>
<keyword evidence="4 7" id="KW-0812">Transmembrane</keyword>
<evidence type="ECO:0000259" key="9">
    <source>
        <dbReference type="Pfam" id="PF13632"/>
    </source>
</evidence>
<organism evidence="10 11">
    <name type="scientific">miscellaneous Crenarchaeota group-15 archaeon DG-45</name>
    <dbReference type="NCBI Taxonomy" id="1685127"/>
    <lineage>
        <taxon>Archaea</taxon>
        <taxon>Candidatus Bathyarchaeota</taxon>
        <taxon>MCG-15</taxon>
    </lineage>
</organism>